<comment type="similarity">
    <text evidence="1">Belongs to the 'phage' integrase family.</text>
</comment>
<dbReference type="InterPro" id="IPR013762">
    <property type="entry name" value="Integrase-like_cat_sf"/>
</dbReference>
<dbReference type="EMBL" id="WCTL01000001">
    <property type="protein sequence ID" value="KAB4241098.1"/>
    <property type="molecule type" value="Genomic_DNA"/>
</dbReference>
<reference evidence="9 15" key="3">
    <citation type="journal article" date="2019" name="Nat. Med.">
        <title>A library of human gut bacterial isolates paired with longitudinal multiomics data enables mechanistic microbiome research.</title>
        <authorList>
            <person name="Poyet M."/>
            <person name="Groussin M."/>
            <person name="Gibbons S.M."/>
            <person name="Avila-Pacheco J."/>
            <person name="Jiang X."/>
            <person name="Kearney S.M."/>
            <person name="Perrotta A.R."/>
            <person name="Berdy B."/>
            <person name="Zhao S."/>
            <person name="Lieberman T.D."/>
            <person name="Swanson P.K."/>
            <person name="Smith M."/>
            <person name="Roesemann S."/>
            <person name="Alexander J.E."/>
            <person name="Rich S.A."/>
            <person name="Livny J."/>
            <person name="Vlamakis H."/>
            <person name="Clish C."/>
            <person name="Bullock K."/>
            <person name="Deik A."/>
            <person name="Scott J."/>
            <person name="Pierce K.A."/>
            <person name="Xavier R.J."/>
            <person name="Alm E.J."/>
        </authorList>
    </citation>
    <scope>NUCLEOTIDE SEQUENCE [LARGE SCALE GENOMIC DNA]</scope>
    <source>
        <strain evidence="9 15">BIOML-A5</strain>
    </source>
</reference>
<dbReference type="Proteomes" id="UP000095614">
    <property type="component" value="Unassembled WGS sequence"/>
</dbReference>
<accession>A0A174MLC5</accession>
<dbReference type="EMBL" id="CZAF01000009">
    <property type="protein sequence ID" value="CUP34755.1"/>
    <property type="molecule type" value="Genomic_DNA"/>
</dbReference>
<dbReference type="Proteomes" id="UP000283766">
    <property type="component" value="Unassembled WGS sequence"/>
</dbReference>
<dbReference type="GO" id="GO:0015074">
    <property type="term" value="P:DNA integration"/>
    <property type="evidence" value="ECO:0007669"/>
    <property type="project" value="UniProtKB-KW"/>
</dbReference>
<dbReference type="SUPFAM" id="SSF56349">
    <property type="entry name" value="DNA breaking-rejoining enzymes"/>
    <property type="match status" value="1"/>
</dbReference>
<proteinExistence type="inferred from homology"/>
<keyword evidence="2" id="KW-0229">DNA integration</keyword>
<dbReference type="Gene3D" id="1.10.443.10">
    <property type="entry name" value="Intergrase catalytic core"/>
    <property type="match status" value="1"/>
</dbReference>
<dbReference type="InterPro" id="IPR050090">
    <property type="entry name" value="Tyrosine_recombinase_XerCD"/>
</dbReference>
<evidence type="ECO:0000256" key="1">
    <source>
        <dbReference type="ARBA" id="ARBA00008857"/>
    </source>
</evidence>
<evidence type="ECO:0000256" key="3">
    <source>
        <dbReference type="ARBA" id="ARBA00023125"/>
    </source>
</evidence>
<name>A0A174MLC5_BACUN</name>
<reference evidence="13 14" key="2">
    <citation type="submission" date="2018-08" db="EMBL/GenBank/DDBJ databases">
        <title>A genome reference for cultivated species of the human gut microbiota.</title>
        <authorList>
            <person name="Zou Y."/>
            <person name="Xue W."/>
            <person name="Luo G."/>
        </authorList>
    </citation>
    <scope>NUCLEOTIDE SEQUENCE [LARGE SCALE GENOMIC DNA]</scope>
    <source>
        <strain evidence="11 14">AM18-14LB</strain>
        <strain evidence="10 13">TM04-30</strain>
    </source>
</reference>
<dbReference type="Proteomes" id="UP000462376">
    <property type="component" value="Unassembled WGS sequence"/>
</dbReference>
<dbReference type="PANTHER" id="PTHR30349:SF64">
    <property type="entry name" value="PROPHAGE INTEGRASE INTD-RELATED"/>
    <property type="match status" value="1"/>
</dbReference>
<dbReference type="Pfam" id="PF00589">
    <property type="entry name" value="Phage_integrase"/>
    <property type="match status" value="1"/>
</dbReference>
<keyword evidence="3 5" id="KW-0238">DNA-binding</keyword>
<dbReference type="PANTHER" id="PTHR30349">
    <property type="entry name" value="PHAGE INTEGRASE-RELATED"/>
    <property type="match status" value="1"/>
</dbReference>
<evidence type="ECO:0000313" key="13">
    <source>
        <dbReference type="Proteomes" id="UP000260844"/>
    </source>
</evidence>
<reference evidence="8 12" key="1">
    <citation type="submission" date="2015-09" db="EMBL/GenBank/DDBJ databases">
        <authorList>
            <consortium name="Pathogen Informatics"/>
        </authorList>
    </citation>
    <scope>NUCLEOTIDE SEQUENCE [LARGE SCALE GENOMIC DNA]</scope>
    <source>
        <strain evidence="8 12">2789STDY5834847</strain>
    </source>
</reference>
<dbReference type="Gene3D" id="1.10.150.130">
    <property type="match status" value="1"/>
</dbReference>
<organism evidence="8 12">
    <name type="scientific">Bacteroides uniformis</name>
    <dbReference type="NCBI Taxonomy" id="820"/>
    <lineage>
        <taxon>Bacteria</taxon>
        <taxon>Pseudomonadati</taxon>
        <taxon>Bacteroidota</taxon>
        <taxon>Bacteroidia</taxon>
        <taxon>Bacteroidales</taxon>
        <taxon>Bacteroidaceae</taxon>
        <taxon>Bacteroides</taxon>
    </lineage>
</organism>
<evidence type="ECO:0000313" key="10">
    <source>
        <dbReference type="EMBL" id="RGJ91681.1"/>
    </source>
</evidence>
<dbReference type="RefSeq" id="WP_016272402.1">
    <property type="nucleotide sequence ID" value="NZ_BQNL01000001.1"/>
</dbReference>
<dbReference type="EMBL" id="QSPV01000012">
    <property type="protein sequence ID" value="RGJ91681.1"/>
    <property type="molecule type" value="Genomic_DNA"/>
</dbReference>
<evidence type="ECO:0000259" key="7">
    <source>
        <dbReference type="PROSITE" id="PS51900"/>
    </source>
</evidence>
<dbReference type="PROSITE" id="PS51900">
    <property type="entry name" value="CB"/>
    <property type="match status" value="1"/>
</dbReference>
<dbReference type="PROSITE" id="PS51898">
    <property type="entry name" value="TYR_RECOMBINASE"/>
    <property type="match status" value="1"/>
</dbReference>
<evidence type="ECO:0000313" key="15">
    <source>
        <dbReference type="Proteomes" id="UP000462376"/>
    </source>
</evidence>
<dbReference type="InterPro" id="IPR011010">
    <property type="entry name" value="DNA_brk_join_enz"/>
</dbReference>
<keyword evidence="4" id="KW-0233">DNA recombination</keyword>
<dbReference type="InterPro" id="IPR044068">
    <property type="entry name" value="CB"/>
</dbReference>
<gene>
    <name evidence="8" type="primary">Int-Tn</name>
    <name evidence="11" type="ORF">DW216_11895</name>
    <name evidence="10" type="ORF">DXD40_13860</name>
    <name evidence="8" type="ORF">ERS852462_03340</name>
    <name evidence="9" type="ORF">GAP47_00265</name>
</gene>
<evidence type="ECO:0000256" key="5">
    <source>
        <dbReference type="PROSITE-ProRule" id="PRU01248"/>
    </source>
</evidence>
<dbReference type="GO" id="GO:0003677">
    <property type="term" value="F:DNA binding"/>
    <property type="evidence" value="ECO:0007669"/>
    <property type="project" value="UniProtKB-UniRule"/>
</dbReference>
<feature type="domain" description="Core-binding (CB)" evidence="7">
    <location>
        <begin position="5"/>
        <end position="85"/>
    </location>
</feature>
<dbReference type="EMBL" id="QRJL01000006">
    <property type="protein sequence ID" value="RHH31036.1"/>
    <property type="molecule type" value="Genomic_DNA"/>
</dbReference>
<evidence type="ECO:0000313" key="12">
    <source>
        <dbReference type="Proteomes" id="UP000095614"/>
    </source>
</evidence>
<dbReference type="GO" id="GO:0006310">
    <property type="term" value="P:DNA recombination"/>
    <property type="evidence" value="ECO:0007669"/>
    <property type="project" value="UniProtKB-KW"/>
</dbReference>
<dbReference type="OrthoDB" id="9801717at2"/>
<protein>
    <submittedName>
        <fullName evidence="8">Putative phage integrase/recombinase</fullName>
    </submittedName>
    <submittedName>
        <fullName evidence="9">Site-specific integrase</fullName>
    </submittedName>
</protein>
<dbReference type="InterPro" id="IPR004107">
    <property type="entry name" value="Integrase_SAM-like_N"/>
</dbReference>
<evidence type="ECO:0000256" key="4">
    <source>
        <dbReference type="ARBA" id="ARBA00023172"/>
    </source>
</evidence>
<dbReference type="CDD" id="cd01189">
    <property type="entry name" value="INT_ICEBs1_C_like"/>
    <property type="match status" value="1"/>
</dbReference>
<evidence type="ECO:0000313" key="14">
    <source>
        <dbReference type="Proteomes" id="UP000283766"/>
    </source>
</evidence>
<dbReference type="Pfam" id="PF14659">
    <property type="entry name" value="Phage_int_SAM_3"/>
    <property type="match status" value="1"/>
</dbReference>
<evidence type="ECO:0000313" key="11">
    <source>
        <dbReference type="EMBL" id="RHH31036.1"/>
    </source>
</evidence>
<evidence type="ECO:0000313" key="9">
    <source>
        <dbReference type="EMBL" id="KAB4241098.1"/>
    </source>
</evidence>
<sequence length="307" mass="35339">MNNKKTFHEVSEIWCDAKRPIVKHSTLCAYQLTLQTHLLPRFGAAENITEKDVQQFVIDKCTSGLARKTVRDIVAVLKSVIKYGNKHGIFHFEEWEIEYPTQTENKLPPTLSLNHQRILMRHLLEQPTPQNIGVLLALCTGMRIGEVCALKWEDVDFAQKTVIVKHTVGRIYNCELKSTERVHSSPKTKNSYREIPISKQLLQALKMVRKQSQSPYVVGTSTQSKEPRSYRDYFGRLLKRLDIPHLVFHGLRHTFATRCIESQCDYKTVSVILGHSNVATTLNLYVHPNLNQKKRCIDRMSNFLGIT</sequence>
<dbReference type="AlphaFoldDB" id="A0A174MLC5"/>
<evidence type="ECO:0000313" key="8">
    <source>
        <dbReference type="EMBL" id="CUP34755.1"/>
    </source>
</evidence>
<evidence type="ECO:0000259" key="6">
    <source>
        <dbReference type="PROSITE" id="PS51898"/>
    </source>
</evidence>
<dbReference type="Proteomes" id="UP000260844">
    <property type="component" value="Unassembled WGS sequence"/>
</dbReference>
<dbReference type="InterPro" id="IPR010998">
    <property type="entry name" value="Integrase_recombinase_N"/>
</dbReference>
<feature type="domain" description="Tyr recombinase" evidence="6">
    <location>
        <begin position="106"/>
        <end position="298"/>
    </location>
</feature>
<dbReference type="InterPro" id="IPR002104">
    <property type="entry name" value="Integrase_catalytic"/>
</dbReference>
<evidence type="ECO:0000256" key="2">
    <source>
        <dbReference type="ARBA" id="ARBA00022908"/>
    </source>
</evidence>